<gene>
    <name evidence="1" type="ORF">WAB15_33445</name>
</gene>
<dbReference type="Proteomes" id="UP001626628">
    <property type="component" value="Chromosome"/>
</dbReference>
<reference evidence="1 2" key="1">
    <citation type="submission" date="2024-03" db="EMBL/GenBank/DDBJ databases">
        <title>The complete genome of Streptomyces sirii sp.nov.</title>
        <authorList>
            <person name="Zakalyukina Y.V."/>
            <person name="Belik A.R."/>
            <person name="Biryukov M.V."/>
            <person name="Baturina O.A."/>
            <person name="Kabilov M.R."/>
        </authorList>
    </citation>
    <scope>NUCLEOTIDE SEQUENCE [LARGE SCALE GENOMIC DNA]</scope>
    <source>
        <strain evidence="1 2">BP-8</strain>
    </source>
</reference>
<evidence type="ECO:0000313" key="1">
    <source>
        <dbReference type="EMBL" id="WXK80521.1"/>
    </source>
</evidence>
<dbReference type="RefSeq" id="WP_399150234.1">
    <property type="nucleotide sequence ID" value="NZ_CP147982.1"/>
</dbReference>
<proteinExistence type="predicted"/>
<organism evidence="1 2">
    <name type="scientific">Streptomyces sirii</name>
    <dbReference type="NCBI Taxonomy" id="3127701"/>
    <lineage>
        <taxon>Bacteria</taxon>
        <taxon>Bacillati</taxon>
        <taxon>Actinomycetota</taxon>
        <taxon>Actinomycetes</taxon>
        <taxon>Kitasatosporales</taxon>
        <taxon>Streptomycetaceae</taxon>
        <taxon>Streptomyces</taxon>
    </lineage>
</organism>
<protein>
    <submittedName>
        <fullName evidence="1">Uncharacterized protein</fullName>
    </submittedName>
</protein>
<dbReference type="EMBL" id="CP147982">
    <property type="protein sequence ID" value="WXK80521.1"/>
    <property type="molecule type" value="Genomic_DNA"/>
</dbReference>
<sequence>MEERMAKAADPAAVRERALGLGLGLRRGLAGMLCDKAMEPLRGIAPAKIIAGLDGG</sequence>
<name>A0ABZ2QYJ0_9ACTN</name>
<evidence type="ECO:0000313" key="2">
    <source>
        <dbReference type="Proteomes" id="UP001626628"/>
    </source>
</evidence>
<keyword evidence="2" id="KW-1185">Reference proteome</keyword>
<accession>A0ABZ2QYJ0</accession>